<gene>
    <name evidence="1" type="ORF">ALO79_200141</name>
</gene>
<protein>
    <submittedName>
        <fullName evidence="1">Uncharacterized protein</fullName>
    </submittedName>
</protein>
<proteinExistence type="predicted"/>
<reference evidence="1 2" key="1">
    <citation type="submission" date="2015-09" db="EMBL/GenBank/DDBJ databases">
        <title>Genome announcement of multiple Pseudomonas syringae strains.</title>
        <authorList>
            <person name="Thakur S."/>
            <person name="Wang P.W."/>
            <person name="Gong Y."/>
            <person name="Weir B.S."/>
            <person name="Guttman D.S."/>
        </authorList>
    </citation>
    <scope>NUCLEOTIDE SEQUENCE [LARGE SCALE GENOMIC DNA]</scope>
    <source>
        <strain evidence="1 2">ICMP9419</strain>
    </source>
</reference>
<name>A0A0N8R5E9_PSESX</name>
<dbReference type="EMBL" id="LJQD01000282">
    <property type="protein sequence ID" value="KPW94998.1"/>
    <property type="molecule type" value="Genomic_DNA"/>
</dbReference>
<comment type="caution">
    <text evidence="1">The sequence shown here is derived from an EMBL/GenBank/DDBJ whole genome shotgun (WGS) entry which is preliminary data.</text>
</comment>
<dbReference type="PATRIC" id="fig|264450.4.peg.5122"/>
<dbReference type="AlphaFoldDB" id="A0A0N8R5E9"/>
<sequence length="61" mass="7117">MNPTGIPLAEEANETFVLHRYSTPLRANIFYHSGMVIFRKARLFQIDAIFKVMSFMRGLLR</sequence>
<accession>A0A0N8R5E9</accession>
<evidence type="ECO:0000313" key="2">
    <source>
        <dbReference type="Proteomes" id="UP000050381"/>
    </source>
</evidence>
<organism evidence="1 2">
    <name type="scientific">Pseudomonas syringae pv. castaneae</name>
    <dbReference type="NCBI Taxonomy" id="264450"/>
    <lineage>
        <taxon>Bacteria</taxon>
        <taxon>Pseudomonadati</taxon>
        <taxon>Pseudomonadota</taxon>
        <taxon>Gammaproteobacteria</taxon>
        <taxon>Pseudomonadales</taxon>
        <taxon>Pseudomonadaceae</taxon>
        <taxon>Pseudomonas</taxon>
        <taxon>Pseudomonas syringae</taxon>
    </lineage>
</organism>
<evidence type="ECO:0000313" key="1">
    <source>
        <dbReference type="EMBL" id="KPW94998.1"/>
    </source>
</evidence>
<dbReference type="Proteomes" id="UP000050381">
    <property type="component" value="Unassembled WGS sequence"/>
</dbReference>